<proteinExistence type="predicted"/>
<comment type="caution">
    <text evidence="1">The sequence shown here is derived from an EMBL/GenBank/DDBJ whole genome shotgun (WGS) entry which is preliminary data.</text>
</comment>
<gene>
    <name evidence="1" type="ORF">Plil01_000365100</name>
</gene>
<reference evidence="1" key="1">
    <citation type="submission" date="2023-04" db="EMBL/GenBank/DDBJ databases">
        <title>Phytophthora lilii NBRC 32176.</title>
        <authorList>
            <person name="Ichikawa N."/>
            <person name="Sato H."/>
            <person name="Tonouchi N."/>
        </authorList>
    </citation>
    <scope>NUCLEOTIDE SEQUENCE</scope>
    <source>
        <strain evidence="1">NBRC 32176</strain>
    </source>
</reference>
<organism evidence="1 2">
    <name type="scientific">Phytophthora lilii</name>
    <dbReference type="NCBI Taxonomy" id="2077276"/>
    <lineage>
        <taxon>Eukaryota</taxon>
        <taxon>Sar</taxon>
        <taxon>Stramenopiles</taxon>
        <taxon>Oomycota</taxon>
        <taxon>Peronosporomycetes</taxon>
        <taxon>Peronosporales</taxon>
        <taxon>Peronosporaceae</taxon>
        <taxon>Phytophthora</taxon>
    </lineage>
</organism>
<name>A0A9W6TH21_9STRA</name>
<keyword evidence="2" id="KW-1185">Reference proteome</keyword>
<accession>A0A9W6TH21</accession>
<evidence type="ECO:0000313" key="2">
    <source>
        <dbReference type="Proteomes" id="UP001165083"/>
    </source>
</evidence>
<dbReference type="Proteomes" id="UP001165083">
    <property type="component" value="Unassembled WGS sequence"/>
</dbReference>
<sequence>MTSTAAVAAGAVSVGIAVSTAAVSAAIGTGVAGIVRDLNNDKHESMSAYEPHDPEEKCWILAIEKGPGNVRVLRFNSECDARMRFHKSWSIRVLYNPDGKEVATAGWNPWARGTIRRVMKNAYFAH</sequence>
<evidence type="ECO:0000313" key="1">
    <source>
        <dbReference type="EMBL" id="GMF13143.1"/>
    </source>
</evidence>
<dbReference type="OrthoDB" id="127339at2759"/>
<protein>
    <submittedName>
        <fullName evidence="1">Unnamed protein product</fullName>
    </submittedName>
</protein>
<dbReference type="EMBL" id="BSXW01000144">
    <property type="protein sequence ID" value="GMF13143.1"/>
    <property type="molecule type" value="Genomic_DNA"/>
</dbReference>
<dbReference type="AlphaFoldDB" id="A0A9W6TH21"/>